<dbReference type="GO" id="GO:0071944">
    <property type="term" value="C:cell periphery"/>
    <property type="evidence" value="ECO:0007669"/>
    <property type="project" value="TreeGrafter"/>
</dbReference>
<dbReference type="Proteomes" id="UP000536275">
    <property type="component" value="Unassembled WGS sequence"/>
</dbReference>
<reference evidence="3 4" key="1">
    <citation type="submission" date="2020-03" db="EMBL/GenBank/DDBJ databases">
        <title>FDA dAtabase for Regulatory Grade micrObial Sequences (FDA-ARGOS): Supporting development and validation of Infectious Disease Dx tests.</title>
        <authorList>
            <person name="Campos J."/>
            <person name="Goldberg B."/>
            <person name="Tallon L."/>
            <person name="Sadzewicz L."/>
            <person name="Vavikolanu K."/>
            <person name="Mehta A."/>
            <person name="Aluvathingal J."/>
            <person name="Nadendla S."/>
            <person name="Nandy P."/>
            <person name="Geyer C."/>
            <person name="Yan Y."/>
            <person name="Sichtig H."/>
        </authorList>
    </citation>
    <scope>NUCLEOTIDE SEQUENCE [LARGE SCALE GENOMIC DNA]</scope>
    <source>
        <strain evidence="3 4">FDAARGOS_656</strain>
    </source>
</reference>
<dbReference type="PANTHER" id="PTHR18063">
    <property type="entry name" value="NF-E2 INDUCIBLE PROTEIN"/>
    <property type="match status" value="1"/>
</dbReference>
<sequence>MVEDSILLVDNSQPVESSYSTNPPVASGSTSSSRPTPTDTVQFPIKLINWSLDPQNQTIITTPILLQEINGPCPLIALCNTLLLNNDIRTNSFISDEGEDEDKGVDQLKFEALNNFKTNIINKYHSLGKIDLQQVLEYIGDLLLIHTENKTDWNRNHQNYNNSSQKEFTIDELLLKLPLLHTGLNVNPILISGDFEYDLATQLFELFELKFKHEYGKLVNLFDQLENFDKIQDYLLLDQQQDKEVLGNKLLIEKWLNLNQTQLTLQGLNKLNDELDINQFIIFFRNNHFNTLFKKSNQEFYILLTDSSFVNSNKSSKIIWQSLNSVSGKDDLFFMGDFTPVLDIDQDLPNVNTSKLGGDIYSQDQNPDYLLLKQLQEEEDQKYAERLQNNYNNKSRQSKSKSKSSSTTKSSLH</sequence>
<feature type="region of interest" description="Disordered" evidence="1">
    <location>
        <begin position="9"/>
        <end position="38"/>
    </location>
</feature>
<proteinExistence type="predicted"/>
<dbReference type="GO" id="GO:0016807">
    <property type="term" value="F:cysteine-type carboxypeptidase activity"/>
    <property type="evidence" value="ECO:0007669"/>
    <property type="project" value="TreeGrafter"/>
</dbReference>
<feature type="domain" description="MINDY deubiquitinase" evidence="2">
    <location>
        <begin position="42"/>
        <end position="338"/>
    </location>
</feature>
<dbReference type="Pfam" id="PF04424">
    <property type="entry name" value="MINDY_DUB"/>
    <property type="match status" value="1"/>
</dbReference>
<dbReference type="InterPro" id="IPR007518">
    <property type="entry name" value="MINDY"/>
</dbReference>
<feature type="compositionally biased region" description="Low complexity" evidence="1">
    <location>
        <begin position="403"/>
        <end position="413"/>
    </location>
</feature>
<evidence type="ECO:0000313" key="3">
    <source>
        <dbReference type="EMBL" id="KAF6063813.1"/>
    </source>
</evidence>
<dbReference type="InterPro" id="IPR033979">
    <property type="entry name" value="MINDY_domain"/>
</dbReference>
<comment type="caution">
    <text evidence="3">The sequence shown here is derived from an EMBL/GenBank/DDBJ whole genome shotgun (WGS) entry which is preliminary data.</text>
</comment>
<protein>
    <recommendedName>
        <fullName evidence="2">MINDY deubiquitinase domain-containing protein</fullName>
    </recommendedName>
</protein>
<name>A0A8H6F1F8_CANAX</name>
<accession>A0A8H6F1F8</accession>
<feature type="compositionally biased region" description="Low complexity" evidence="1">
    <location>
        <begin position="23"/>
        <end position="38"/>
    </location>
</feature>
<dbReference type="EMBL" id="JABWAD010000060">
    <property type="protein sequence ID" value="KAF6063813.1"/>
    <property type="molecule type" value="Genomic_DNA"/>
</dbReference>
<feature type="compositionally biased region" description="Polar residues" evidence="1">
    <location>
        <begin position="10"/>
        <end position="22"/>
    </location>
</feature>
<gene>
    <name evidence="3" type="ORF">FOB64_005426</name>
</gene>
<dbReference type="GO" id="GO:0004843">
    <property type="term" value="F:cysteine-type deubiquitinase activity"/>
    <property type="evidence" value="ECO:0007669"/>
    <property type="project" value="InterPro"/>
</dbReference>
<dbReference type="GO" id="GO:0005829">
    <property type="term" value="C:cytosol"/>
    <property type="evidence" value="ECO:0007669"/>
    <property type="project" value="TreeGrafter"/>
</dbReference>
<evidence type="ECO:0000313" key="4">
    <source>
        <dbReference type="Proteomes" id="UP000536275"/>
    </source>
</evidence>
<dbReference type="GO" id="GO:1990380">
    <property type="term" value="F:K48-linked deubiquitinase activity"/>
    <property type="evidence" value="ECO:0007669"/>
    <property type="project" value="InterPro"/>
</dbReference>
<evidence type="ECO:0000256" key="1">
    <source>
        <dbReference type="SAM" id="MobiDB-lite"/>
    </source>
</evidence>
<evidence type="ECO:0000259" key="2">
    <source>
        <dbReference type="Pfam" id="PF04424"/>
    </source>
</evidence>
<organism evidence="3 4">
    <name type="scientific">Candida albicans</name>
    <name type="common">Yeast</name>
    <dbReference type="NCBI Taxonomy" id="5476"/>
    <lineage>
        <taxon>Eukaryota</taxon>
        <taxon>Fungi</taxon>
        <taxon>Dikarya</taxon>
        <taxon>Ascomycota</taxon>
        <taxon>Saccharomycotina</taxon>
        <taxon>Pichiomycetes</taxon>
        <taxon>Debaryomycetaceae</taxon>
        <taxon>Candida/Lodderomyces clade</taxon>
        <taxon>Candida</taxon>
    </lineage>
</organism>
<dbReference type="PANTHER" id="PTHR18063:SF6">
    <property type="entry name" value="UBIQUITIN CARBOXYL-TERMINAL HYDROLASE"/>
    <property type="match status" value="1"/>
</dbReference>
<dbReference type="AlphaFoldDB" id="A0A8H6F1F8"/>
<dbReference type="GO" id="GO:0071108">
    <property type="term" value="P:protein K48-linked deubiquitination"/>
    <property type="evidence" value="ECO:0007669"/>
    <property type="project" value="TreeGrafter"/>
</dbReference>
<feature type="region of interest" description="Disordered" evidence="1">
    <location>
        <begin position="382"/>
        <end position="413"/>
    </location>
</feature>